<organism evidence="1 2">
    <name type="scientific">Xanthobacter autotrophicus</name>
    <dbReference type="NCBI Taxonomy" id="280"/>
    <lineage>
        <taxon>Bacteria</taxon>
        <taxon>Pseudomonadati</taxon>
        <taxon>Pseudomonadota</taxon>
        <taxon>Alphaproteobacteria</taxon>
        <taxon>Hyphomicrobiales</taxon>
        <taxon>Xanthobacteraceae</taxon>
        <taxon>Xanthobacter</taxon>
    </lineage>
</organism>
<dbReference type="RefSeq" id="WP_138401363.1">
    <property type="nucleotide sequence ID" value="NZ_JBAFVI010000007.1"/>
</dbReference>
<dbReference type="OrthoDB" id="9806951at2"/>
<proteinExistence type="predicted"/>
<dbReference type="Proteomes" id="UP000305131">
    <property type="component" value="Unassembled WGS sequence"/>
</dbReference>
<reference evidence="1 2" key="1">
    <citation type="submission" date="2019-05" db="EMBL/GenBank/DDBJ databases">
        <authorList>
            <person name="Zhou X."/>
        </authorList>
    </citation>
    <scope>NUCLEOTIDE SEQUENCE [LARGE SCALE GENOMIC DNA]</scope>
    <source>
        <strain evidence="1 2">DSM 432</strain>
    </source>
</reference>
<dbReference type="GeneID" id="95775844"/>
<evidence type="ECO:0000313" key="1">
    <source>
        <dbReference type="EMBL" id="TLX40849.1"/>
    </source>
</evidence>
<name>A0A6C1K989_XANAU</name>
<dbReference type="EMBL" id="VAUP01000041">
    <property type="protein sequence ID" value="TLX40849.1"/>
    <property type="molecule type" value="Genomic_DNA"/>
</dbReference>
<comment type="caution">
    <text evidence="1">The sequence shown here is derived from an EMBL/GenBank/DDBJ whole genome shotgun (WGS) entry which is preliminary data.</text>
</comment>
<evidence type="ECO:0000313" key="2">
    <source>
        <dbReference type="Proteomes" id="UP000305131"/>
    </source>
</evidence>
<dbReference type="AlphaFoldDB" id="A0A6C1K989"/>
<protein>
    <submittedName>
        <fullName evidence="1">Uncharacterized protein</fullName>
    </submittedName>
</protein>
<sequence length="62" mass="6852">MRQVVYRLSDIETVATFGATGIEAEQIKLGANAHYRGVKVCANTEQVLGRHPLGLNSRELRL</sequence>
<accession>A0A6C1K989</accession>
<gene>
    <name evidence="1" type="ORF">FBQ73_20535</name>
</gene>